<dbReference type="NCBIfam" id="NF002528">
    <property type="entry name" value="PRK01966.1-4"/>
    <property type="match status" value="1"/>
</dbReference>
<dbReference type="Proteomes" id="UP000178240">
    <property type="component" value="Unassembled WGS sequence"/>
</dbReference>
<dbReference type="EC" id="6.3.2.4" evidence="6 19"/>
<comment type="similarity">
    <text evidence="5 19">Belongs to the D-alanine--D-alanine ligase family.</text>
</comment>
<keyword evidence="13 19" id="KW-0133">Cell shape</keyword>
<comment type="caution">
    <text evidence="25">The sequence shown here is derived from an EMBL/GenBank/DDBJ whole genome shotgun (WGS) entry which is preliminary data.</text>
</comment>
<evidence type="ECO:0000313" key="25">
    <source>
        <dbReference type="EMBL" id="OGY46503.1"/>
    </source>
</evidence>
<evidence type="ECO:0000256" key="16">
    <source>
        <dbReference type="ARBA" id="ARBA00023316"/>
    </source>
</evidence>
<dbReference type="InterPro" id="IPR011761">
    <property type="entry name" value="ATP-grasp"/>
</dbReference>
<dbReference type="GO" id="GO:0009252">
    <property type="term" value="P:peptidoglycan biosynthetic process"/>
    <property type="evidence" value="ECO:0007669"/>
    <property type="project" value="UniProtKB-UniRule"/>
</dbReference>
<evidence type="ECO:0000259" key="24">
    <source>
        <dbReference type="PROSITE" id="PS50975"/>
    </source>
</evidence>
<dbReference type="GO" id="GO:0046872">
    <property type="term" value="F:metal ion binding"/>
    <property type="evidence" value="ECO:0007669"/>
    <property type="project" value="UniProtKB-KW"/>
</dbReference>
<feature type="binding site" evidence="22">
    <location>
        <position position="312"/>
    </location>
    <ligand>
        <name>Mg(2+)</name>
        <dbReference type="ChEBI" id="CHEBI:18420"/>
        <label>1</label>
    </ligand>
</feature>
<dbReference type="GO" id="GO:0008360">
    <property type="term" value="P:regulation of cell shape"/>
    <property type="evidence" value="ECO:0007669"/>
    <property type="project" value="UniProtKB-KW"/>
</dbReference>
<evidence type="ECO:0000313" key="26">
    <source>
        <dbReference type="Proteomes" id="UP000178240"/>
    </source>
</evidence>
<reference evidence="25 26" key="1">
    <citation type="journal article" date="2016" name="Nat. Commun.">
        <title>Thousands of microbial genomes shed light on interconnected biogeochemical processes in an aquifer system.</title>
        <authorList>
            <person name="Anantharaman K."/>
            <person name="Brown C.T."/>
            <person name="Hug L.A."/>
            <person name="Sharon I."/>
            <person name="Castelle C.J."/>
            <person name="Probst A.J."/>
            <person name="Thomas B.C."/>
            <person name="Singh A."/>
            <person name="Wilkins M.J."/>
            <person name="Karaoz U."/>
            <person name="Brodie E.L."/>
            <person name="Williams K.H."/>
            <person name="Hubbard S.S."/>
            <person name="Banfield J.F."/>
        </authorList>
    </citation>
    <scope>NUCLEOTIDE SEQUENCE [LARGE SCALE GENOMIC DNA]</scope>
</reference>
<dbReference type="PROSITE" id="PS00844">
    <property type="entry name" value="DALA_DALA_LIGASE_2"/>
    <property type="match status" value="1"/>
</dbReference>
<name>A0A1G1Y2D1_9BACT</name>
<keyword evidence="7 19" id="KW-0963">Cytoplasm</keyword>
<feature type="active site" evidence="20">
    <location>
        <position position="201"/>
    </location>
</feature>
<dbReference type="PANTHER" id="PTHR23132">
    <property type="entry name" value="D-ALANINE--D-ALANINE LIGASE"/>
    <property type="match status" value="1"/>
</dbReference>
<dbReference type="PIRSF" id="PIRSF039102">
    <property type="entry name" value="Ddl/VanB"/>
    <property type="match status" value="1"/>
</dbReference>
<evidence type="ECO:0000256" key="22">
    <source>
        <dbReference type="PIRSR" id="PIRSR039102-3"/>
    </source>
</evidence>
<accession>A0A1G1Y2D1</accession>
<dbReference type="HAMAP" id="MF_00047">
    <property type="entry name" value="Dala_Dala_lig"/>
    <property type="match status" value="1"/>
</dbReference>
<comment type="cofactor">
    <cofactor evidence="1">
        <name>Mn(2+)</name>
        <dbReference type="ChEBI" id="CHEBI:29035"/>
    </cofactor>
</comment>
<feature type="binding site" evidence="22">
    <location>
        <position position="326"/>
    </location>
    <ligand>
        <name>Mg(2+)</name>
        <dbReference type="ChEBI" id="CHEBI:18420"/>
        <label>2</label>
    </ligand>
</feature>
<dbReference type="GO" id="GO:0008716">
    <property type="term" value="F:D-alanine-D-alanine ligase activity"/>
    <property type="evidence" value="ECO:0007669"/>
    <property type="project" value="UniProtKB-UniRule"/>
</dbReference>
<comment type="function">
    <text evidence="2 19">Cell wall formation.</text>
</comment>
<comment type="pathway">
    <text evidence="4 19">Cell wall biogenesis; peptidoglycan biosynthesis.</text>
</comment>
<feature type="binding site" evidence="22">
    <location>
        <position position="328"/>
    </location>
    <ligand>
        <name>Mg(2+)</name>
        <dbReference type="ChEBI" id="CHEBI:18420"/>
        <label>2</label>
    </ligand>
</feature>
<dbReference type="GO" id="GO:0071555">
    <property type="term" value="P:cell wall organization"/>
    <property type="evidence" value="ECO:0007669"/>
    <property type="project" value="UniProtKB-KW"/>
</dbReference>
<evidence type="ECO:0000256" key="14">
    <source>
        <dbReference type="ARBA" id="ARBA00022984"/>
    </source>
</evidence>
<dbReference type="UniPathway" id="UPA00219"/>
<dbReference type="AlphaFoldDB" id="A0A1G1Y2D1"/>
<keyword evidence="11 23" id="KW-0067">ATP-binding</keyword>
<dbReference type="InterPro" id="IPR005905">
    <property type="entry name" value="D_ala_D_ala"/>
</dbReference>
<feature type="binding site" evidence="21">
    <location>
        <begin position="193"/>
        <end position="195"/>
    </location>
    <ligand>
        <name>ATP</name>
        <dbReference type="ChEBI" id="CHEBI:30616"/>
    </ligand>
</feature>
<dbReference type="Gene3D" id="3.30.470.20">
    <property type="entry name" value="ATP-grasp fold, B domain"/>
    <property type="match status" value="1"/>
</dbReference>
<evidence type="ECO:0000256" key="5">
    <source>
        <dbReference type="ARBA" id="ARBA00010871"/>
    </source>
</evidence>
<feature type="active site" evidence="20">
    <location>
        <position position="20"/>
    </location>
</feature>
<feature type="domain" description="ATP-grasp" evidence="24">
    <location>
        <begin position="152"/>
        <end position="359"/>
    </location>
</feature>
<dbReference type="GO" id="GO:0005524">
    <property type="term" value="F:ATP binding"/>
    <property type="evidence" value="ECO:0007669"/>
    <property type="project" value="UniProtKB-UniRule"/>
</dbReference>
<evidence type="ECO:0000256" key="6">
    <source>
        <dbReference type="ARBA" id="ARBA00012216"/>
    </source>
</evidence>
<evidence type="ECO:0000256" key="20">
    <source>
        <dbReference type="PIRSR" id="PIRSR039102-1"/>
    </source>
</evidence>
<keyword evidence="9 22" id="KW-0479">Metal-binding</keyword>
<keyword evidence="15 22" id="KW-0464">Manganese</keyword>
<keyword evidence="10 21" id="KW-0547">Nucleotide-binding</keyword>
<comment type="catalytic activity">
    <reaction evidence="17 19">
        <text>2 D-alanine + ATP = D-alanyl-D-alanine + ADP + phosphate + H(+)</text>
        <dbReference type="Rhea" id="RHEA:11224"/>
        <dbReference type="ChEBI" id="CHEBI:15378"/>
        <dbReference type="ChEBI" id="CHEBI:30616"/>
        <dbReference type="ChEBI" id="CHEBI:43474"/>
        <dbReference type="ChEBI" id="CHEBI:57416"/>
        <dbReference type="ChEBI" id="CHEBI:57822"/>
        <dbReference type="ChEBI" id="CHEBI:456216"/>
        <dbReference type="EC" id="6.3.2.4"/>
    </reaction>
</comment>
<dbReference type="GO" id="GO:0005829">
    <property type="term" value="C:cytosol"/>
    <property type="evidence" value="ECO:0007669"/>
    <property type="project" value="TreeGrafter"/>
</dbReference>
<feature type="binding site" evidence="22">
    <location>
        <position position="326"/>
    </location>
    <ligand>
        <name>Mg(2+)</name>
        <dbReference type="ChEBI" id="CHEBI:18420"/>
        <label>1</label>
    </ligand>
</feature>
<evidence type="ECO:0000256" key="19">
    <source>
        <dbReference type="HAMAP-Rule" id="MF_00047"/>
    </source>
</evidence>
<dbReference type="InterPro" id="IPR016185">
    <property type="entry name" value="PreATP-grasp_dom_sf"/>
</dbReference>
<evidence type="ECO:0000256" key="9">
    <source>
        <dbReference type="ARBA" id="ARBA00022723"/>
    </source>
</evidence>
<dbReference type="Pfam" id="PF01820">
    <property type="entry name" value="Dala_Dala_lig_N"/>
    <property type="match status" value="1"/>
</dbReference>
<sequence>MSKIKKKIKVGVIFGGQSGEHEVSIVSAQSVMSALAKNRRYEVIPIGITKDGRWIAGRQALSLLKAGANKLPFKFILPPDPTEKRLVRVEEKSLKPARGKIQFQELDVIFPVLHGTLGEDGAIQGMLELANIPYVGSGVLGSAVGMDKIIQKQLFKQAGLPIVDYVWFLTKLWQKNQPVVIKQIETALTYPVFTKPANSGSSVGIGKCHNRRELILGLKDASLYDRKILVEQGIDSIQEIEVAVLGNDLPQASVPGEIIASNEFYDYDAKYVDGKSRAIIPAKLPVQASQAIRQTALAAFKTLDLAGLARVDFFVKKGSFKIYLNEVNTIPGFTTISMYPKLWQASGLSYAKLLDRLIQLALTRQKEKNKLSTSYQPKADWYR</sequence>
<dbReference type="Gene3D" id="3.40.50.20">
    <property type="match status" value="1"/>
</dbReference>
<evidence type="ECO:0000256" key="1">
    <source>
        <dbReference type="ARBA" id="ARBA00001936"/>
    </source>
</evidence>
<evidence type="ECO:0000256" key="7">
    <source>
        <dbReference type="ARBA" id="ARBA00022490"/>
    </source>
</evidence>
<dbReference type="Pfam" id="PF07478">
    <property type="entry name" value="Dala_Dala_lig_C"/>
    <property type="match status" value="1"/>
</dbReference>
<dbReference type="NCBIfam" id="TIGR01205">
    <property type="entry name" value="D_ala_D_alaTIGR"/>
    <property type="match status" value="1"/>
</dbReference>
<dbReference type="EMBL" id="MHIE01000003">
    <property type="protein sequence ID" value="OGY46503.1"/>
    <property type="molecule type" value="Genomic_DNA"/>
</dbReference>
<comment type="cofactor">
    <cofactor evidence="22">
        <name>Mg(2+)</name>
        <dbReference type="ChEBI" id="CHEBI:18420"/>
    </cofactor>
    <cofactor evidence="22">
        <name>Mn(2+)</name>
        <dbReference type="ChEBI" id="CHEBI:29035"/>
    </cofactor>
    <text evidence="22">Binds 2 magnesium or manganese ions per subunit.</text>
</comment>
<evidence type="ECO:0000256" key="2">
    <source>
        <dbReference type="ARBA" id="ARBA00003921"/>
    </source>
</evidence>
<feature type="active site" evidence="20">
    <location>
        <position position="337"/>
    </location>
</feature>
<dbReference type="PROSITE" id="PS00843">
    <property type="entry name" value="DALA_DALA_LIGASE_1"/>
    <property type="match status" value="1"/>
</dbReference>
<dbReference type="Gene3D" id="3.30.1490.20">
    <property type="entry name" value="ATP-grasp fold, A domain"/>
    <property type="match status" value="1"/>
</dbReference>
<proteinExistence type="inferred from homology"/>
<evidence type="ECO:0000256" key="18">
    <source>
        <dbReference type="ARBA" id="ARBA00060592"/>
    </source>
</evidence>
<feature type="binding site" evidence="21">
    <location>
        <begin position="231"/>
        <end position="239"/>
    </location>
    <ligand>
        <name>ATP</name>
        <dbReference type="ChEBI" id="CHEBI:30616"/>
    </ligand>
</feature>
<evidence type="ECO:0000256" key="21">
    <source>
        <dbReference type="PIRSR" id="PIRSR039102-2"/>
    </source>
</evidence>
<dbReference type="SUPFAM" id="SSF52440">
    <property type="entry name" value="PreATP-grasp domain"/>
    <property type="match status" value="1"/>
</dbReference>
<evidence type="ECO:0000256" key="8">
    <source>
        <dbReference type="ARBA" id="ARBA00022598"/>
    </source>
</evidence>
<dbReference type="InterPro" id="IPR011095">
    <property type="entry name" value="Dala_Dala_lig_C"/>
</dbReference>
<feature type="binding site" evidence="21">
    <location>
        <position position="148"/>
    </location>
    <ligand>
        <name>ATP</name>
        <dbReference type="ChEBI" id="CHEBI:30616"/>
    </ligand>
</feature>
<dbReference type="PANTHER" id="PTHR23132:SF25">
    <property type="entry name" value="D-ALANINE--D-ALANINE LIGASE A"/>
    <property type="match status" value="1"/>
</dbReference>
<evidence type="ECO:0000256" key="10">
    <source>
        <dbReference type="ARBA" id="ARBA00022741"/>
    </source>
</evidence>
<dbReference type="FunFam" id="3.30.1490.20:FF:000007">
    <property type="entry name" value="D-alanine--D-alanine ligase"/>
    <property type="match status" value="1"/>
</dbReference>
<evidence type="ECO:0000256" key="23">
    <source>
        <dbReference type="PROSITE-ProRule" id="PRU00409"/>
    </source>
</evidence>
<evidence type="ECO:0000256" key="3">
    <source>
        <dbReference type="ARBA" id="ARBA00004496"/>
    </source>
</evidence>
<dbReference type="STRING" id="1797535.A2744_03595"/>
<protein>
    <recommendedName>
        <fullName evidence="6 19">D-alanine--D-alanine ligase</fullName>
        <ecNumber evidence="6 19">6.3.2.4</ecNumber>
    </recommendedName>
    <alternativeName>
        <fullName evidence="19">D-Ala-D-Ala ligase</fullName>
    </alternativeName>
    <alternativeName>
        <fullName evidence="19">D-alanylalanine synthetase</fullName>
    </alternativeName>
</protein>
<comment type="subcellular location">
    <subcellularLocation>
        <location evidence="3 19">Cytoplasm</location>
    </subcellularLocation>
</comment>
<evidence type="ECO:0000256" key="11">
    <source>
        <dbReference type="ARBA" id="ARBA00022840"/>
    </source>
</evidence>
<dbReference type="FunFam" id="3.30.470.20:FF:000008">
    <property type="entry name" value="D-alanine--D-alanine ligase"/>
    <property type="match status" value="1"/>
</dbReference>
<dbReference type="InterPro" id="IPR011127">
    <property type="entry name" value="Dala_Dala_lig_N"/>
</dbReference>
<keyword evidence="16 19" id="KW-0961">Cell wall biogenesis/degradation</keyword>
<keyword evidence="12 22" id="KW-0460">Magnesium</keyword>
<comment type="pathway">
    <text evidence="18">Glycan biosynthesis.</text>
</comment>
<evidence type="ECO:0000256" key="13">
    <source>
        <dbReference type="ARBA" id="ARBA00022960"/>
    </source>
</evidence>
<dbReference type="SUPFAM" id="SSF56059">
    <property type="entry name" value="Glutathione synthetase ATP-binding domain-like"/>
    <property type="match status" value="1"/>
</dbReference>
<gene>
    <name evidence="19" type="primary">ddl</name>
    <name evidence="25" type="ORF">A2744_03595</name>
</gene>
<keyword evidence="14 19" id="KW-0573">Peptidoglycan synthesis</keyword>
<evidence type="ECO:0000256" key="12">
    <source>
        <dbReference type="ARBA" id="ARBA00022842"/>
    </source>
</evidence>
<feature type="binding site" evidence="21">
    <location>
        <begin position="201"/>
        <end position="202"/>
    </location>
    <ligand>
        <name>ATP</name>
        <dbReference type="ChEBI" id="CHEBI:30616"/>
    </ligand>
</feature>
<keyword evidence="8 19" id="KW-0436">Ligase</keyword>
<dbReference type="InterPro" id="IPR013815">
    <property type="entry name" value="ATP_grasp_subdomain_1"/>
</dbReference>
<feature type="binding site" evidence="21">
    <location>
        <begin position="325"/>
        <end position="326"/>
    </location>
    <ligand>
        <name>ATP</name>
        <dbReference type="ChEBI" id="CHEBI:30616"/>
    </ligand>
</feature>
<dbReference type="InterPro" id="IPR000291">
    <property type="entry name" value="D-Ala_lig_Van_CS"/>
</dbReference>
<dbReference type="PROSITE" id="PS50975">
    <property type="entry name" value="ATP_GRASP"/>
    <property type="match status" value="1"/>
</dbReference>
<evidence type="ECO:0000256" key="15">
    <source>
        <dbReference type="ARBA" id="ARBA00023211"/>
    </source>
</evidence>
<evidence type="ECO:0000256" key="17">
    <source>
        <dbReference type="ARBA" id="ARBA00047614"/>
    </source>
</evidence>
<organism evidence="25 26">
    <name type="scientific">Candidatus Buchananbacteria bacterium RIFCSPHIGHO2_01_FULL_44_11</name>
    <dbReference type="NCBI Taxonomy" id="1797535"/>
    <lineage>
        <taxon>Bacteria</taxon>
        <taxon>Candidatus Buchananiibacteriota</taxon>
    </lineage>
</organism>
<evidence type="ECO:0000256" key="4">
    <source>
        <dbReference type="ARBA" id="ARBA00004752"/>
    </source>
</evidence>